<evidence type="ECO:0000256" key="1">
    <source>
        <dbReference type="ARBA" id="ARBA00001946"/>
    </source>
</evidence>
<evidence type="ECO:0000256" key="3">
    <source>
        <dbReference type="ARBA" id="ARBA00005967"/>
    </source>
</evidence>
<dbReference type="InterPro" id="IPR033718">
    <property type="entry name" value="DAGK_prok"/>
</dbReference>
<dbReference type="GO" id="GO:0004143">
    <property type="term" value="F:ATP-dependent diacylglycerol kinase activity"/>
    <property type="evidence" value="ECO:0007669"/>
    <property type="project" value="UniProtKB-EC"/>
</dbReference>
<sequence>MADQGNNGLTRLVKACGYSMAGFRAAFANEQAFRQEVYGLIILVPLGLFLGETGVERALLVGSLLLVPLAELINSAIEAVVDRIGTERHELSGRAKDIGSAAVLLSIVLASAVWLLVLF</sequence>
<evidence type="ECO:0000256" key="7">
    <source>
        <dbReference type="ARBA" id="ARBA00022516"/>
    </source>
</evidence>
<reference evidence="23" key="1">
    <citation type="submission" date="2018-06" db="EMBL/GenBank/DDBJ databases">
        <authorList>
            <person name="Zhirakovskaya E."/>
        </authorList>
    </citation>
    <scope>NUCLEOTIDE SEQUENCE</scope>
</reference>
<evidence type="ECO:0000256" key="19">
    <source>
        <dbReference type="ARBA" id="ARBA00023209"/>
    </source>
</evidence>
<evidence type="ECO:0000256" key="16">
    <source>
        <dbReference type="ARBA" id="ARBA00022989"/>
    </source>
</evidence>
<keyword evidence="10 22" id="KW-0812">Transmembrane</keyword>
<dbReference type="AlphaFoldDB" id="A0A3B1BBF5"/>
<protein>
    <recommendedName>
        <fullName evidence="5">Diacylglycerol kinase</fullName>
        <ecNumber evidence="4">2.7.1.107</ecNumber>
    </recommendedName>
    <alternativeName>
        <fullName evidence="21">Diglyceride kinase</fullName>
    </alternativeName>
</protein>
<dbReference type="InterPro" id="IPR000829">
    <property type="entry name" value="DAGK"/>
</dbReference>
<keyword evidence="6" id="KW-1003">Cell membrane</keyword>
<dbReference type="PROSITE" id="PS01069">
    <property type="entry name" value="DAGK_PROKAR"/>
    <property type="match status" value="1"/>
</dbReference>
<comment type="cofactor">
    <cofactor evidence="1">
        <name>Mg(2+)</name>
        <dbReference type="ChEBI" id="CHEBI:18420"/>
    </cofactor>
</comment>
<evidence type="ECO:0000256" key="15">
    <source>
        <dbReference type="ARBA" id="ARBA00022842"/>
    </source>
</evidence>
<proteinExistence type="inferred from homology"/>
<evidence type="ECO:0000256" key="17">
    <source>
        <dbReference type="ARBA" id="ARBA00023098"/>
    </source>
</evidence>
<evidence type="ECO:0000256" key="22">
    <source>
        <dbReference type="SAM" id="Phobius"/>
    </source>
</evidence>
<dbReference type="CDD" id="cd14264">
    <property type="entry name" value="DAGK_IM"/>
    <property type="match status" value="1"/>
</dbReference>
<name>A0A3B1BBF5_9ZZZZ</name>
<evidence type="ECO:0000256" key="12">
    <source>
        <dbReference type="ARBA" id="ARBA00022741"/>
    </source>
</evidence>
<keyword evidence="18 22" id="KW-0472">Membrane</keyword>
<evidence type="ECO:0000256" key="6">
    <source>
        <dbReference type="ARBA" id="ARBA00022475"/>
    </source>
</evidence>
<evidence type="ECO:0000256" key="20">
    <source>
        <dbReference type="ARBA" id="ARBA00023264"/>
    </source>
</evidence>
<gene>
    <name evidence="23" type="ORF">MNBD_GAMMA26-43</name>
</gene>
<keyword evidence="9 23" id="KW-0808">Transferase</keyword>
<keyword evidence="8" id="KW-0997">Cell inner membrane</keyword>
<evidence type="ECO:0000256" key="4">
    <source>
        <dbReference type="ARBA" id="ARBA00012133"/>
    </source>
</evidence>
<dbReference type="PANTHER" id="PTHR34299:SF1">
    <property type="entry name" value="DIACYLGLYCEROL KINASE"/>
    <property type="match status" value="1"/>
</dbReference>
<keyword evidence="19" id="KW-0594">Phospholipid biosynthesis</keyword>
<dbReference type="EMBL" id="UOFX01000089">
    <property type="protein sequence ID" value="VAX11661.1"/>
    <property type="molecule type" value="Genomic_DNA"/>
</dbReference>
<dbReference type="Gene3D" id="1.10.287.3610">
    <property type="match status" value="1"/>
</dbReference>
<evidence type="ECO:0000256" key="13">
    <source>
        <dbReference type="ARBA" id="ARBA00022777"/>
    </source>
</evidence>
<dbReference type="GO" id="GO:0046872">
    <property type="term" value="F:metal ion binding"/>
    <property type="evidence" value="ECO:0007669"/>
    <property type="project" value="UniProtKB-KW"/>
</dbReference>
<organism evidence="23">
    <name type="scientific">hydrothermal vent metagenome</name>
    <dbReference type="NCBI Taxonomy" id="652676"/>
    <lineage>
        <taxon>unclassified sequences</taxon>
        <taxon>metagenomes</taxon>
        <taxon>ecological metagenomes</taxon>
    </lineage>
</organism>
<keyword evidence="13 23" id="KW-0418">Kinase</keyword>
<keyword evidence="14" id="KW-0067">ATP-binding</keyword>
<dbReference type="GO" id="GO:0005524">
    <property type="term" value="F:ATP binding"/>
    <property type="evidence" value="ECO:0007669"/>
    <property type="project" value="UniProtKB-KW"/>
</dbReference>
<keyword evidence="12" id="KW-0547">Nucleotide-binding</keyword>
<comment type="similarity">
    <text evidence="3">Belongs to the bacterial diacylglycerol kinase family.</text>
</comment>
<evidence type="ECO:0000256" key="8">
    <source>
        <dbReference type="ARBA" id="ARBA00022519"/>
    </source>
</evidence>
<keyword evidence="16 22" id="KW-1133">Transmembrane helix</keyword>
<accession>A0A3B1BBF5</accession>
<dbReference type="PANTHER" id="PTHR34299">
    <property type="entry name" value="DIACYLGLYCEROL KINASE"/>
    <property type="match status" value="1"/>
</dbReference>
<dbReference type="GO" id="GO:0006654">
    <property type="term" value="P:phosphatidic acid biosynthetic process"/>
    <property type="evidence" value="ECO:0007669"/>
    <property type="project" value="InterPro"/>
</dbReference>
<evidence type="ECO:0000256" key="2">
    <source>
        <dbReference type="ARBA" id="ARBA00004429"/>
    </source>
</evidence>
<evidence type="ECO:0000256" key="21">
    <source>
        <dbReference type="ARBA" id="ARBA00031546"/>
    </source>
</evidence>
<evidence type="ECO:0000313" key="23">
    <source>
        <dbReference type="EMBL" id="VAX11661.1"/>
    </source>
</evidence>
<keyword evidence="11" id="KW-0479">Metal-binding</keyword>
<evidence type="ECO:0000256" key="5">
    <source>
        <dbReference type="ARBA" id="ARBA00017575"/>
    </source>
</evidence>
<comment type="subcellular location">
    <subcellularLocation>
        <location evidence="2">Cell inner membrane</location>
        <topology evidence="2">Multi-pass membrane protein</topology>
    </subcellularLocation>
</comment>
<evidence type="ECO:0000256" key="14">
    <source>
        <dbReference type="ARBA" id="ARBA00022840"/>
    </source>
</evidence>
<keyword evidence="15" id="KW-0460">Magnesium</keyword>
<evidence type="ECO:0000256" key="9">
    <source>
        <dbReference type="ARBA" id="ARBA00022679"/>
    </source>
</evidence>
<evidence type="ECO:0000256" key="11">
    <source>
        <dbReference type="ARBA" id="ARBA00022723"/>
    </source>
</evidence>
<feature type="transmembrane region" description="Helical" evidence="22">
    <location>
        <begin position="98"/>
        <end position="117"/>
    </location>
</feature>
<evidence type="ECO:0000256" key="10">
    <source>
        <dbReference type="ARBA" id="ARBA00022692"/>
    </source>
</evidence>
<dbReference type="InterPro" id="IPR036945">
    <property type="entry name" value="DAGK_sf"/>
</dbReference>
<evidence type="ECO:0000256" key="18">
    <source>
        <dbReference type="ARBA" id="ARBA00023136"/>
    </source>
</evidence>
<dbReference type="GO" id="GO:0005886">
    <property type="term" value="C:plasma membrane"/>
    <property type="evidence" value="ECO:0007669"/>
    <property type="project" value="UniProtKB-SubCell"/>
</dbReference>
<dbReference type="Pfam" id="PF01219">
    <property type="entry name" value="DAGK_prokar"/>
    <property type="match status" value="1"/>
</dbReference>
<keyword evidence="17" id="KW-0443">Lipid metabolism</keyword>
<keyword evidence="7" id="KW-0444">Lipid biosynthesis</keyword>
<dbReference type="EC" id="2.7.1.107" evidence="4"/>
<keyword evidence="20" id="KW-1208">Phospholipid metabolism</keyword>